<evidence type="ECO:0000313" key="6">
    <source>
        <dbReference type="EMBL" id="ADB30617.1"/>
    </source>
</evidence>
<comment type="similarity">
    <text evidence="1">Belongs to the metallo-beta-lactamase superfamily.</text>
</comment>
<evidence type="ECO:0000256" key="4">
    <source>
        <dbReference type="ARBA" id="ARBA00022833"/>
    </source>
</evidence>
<feature type="domain" description="Metallo-beta-lactamase" evidence="5">
    <location>
        <begin position="57"/>
        <end position="271"/>
    </location>
</feature>
<dbReference type="eggNOG" id="COG0491">
    <property type="taxonomic scope" value="Bacteria"/>
</dbReference>
<dbReference type="OrthoDB" id="5177904at2"/>
<evidence type="ECO:0000256" key="2">
    <source>
        <dbReference type="ARBA" id="ARBA00022723"/>
    </source>
</evidence>
<dbReference type="Proteomes" id="UP000007967">
    <property type="component" value="Chromosome"/>
</dbReference>
<protein>
    <submittedName>
        <fullName evidence="6">Beta-lactamase domain protein</fullName>
    </submittedName>
</protein>
<dbReference type="RefSeq" id="WP_012919173.1">
    <property type="nucleotide sequence ID" value="NC_013729.1"/>
</dbReference>
<dbReference type="SUPFAM" id="SSF56281">
    <property type="entry name" value="Metallo-hydrolase/oxidoreductase"/>
    <property type="match status" value="1"/>
</dbReference>
<reference evidence="7" key="1">
    <citation type="submission" date="2009-09" db="EMBL/GenBank/DDBJ databases">
        <title>The complete genome of Kribbella flavida DSM 17836.</title>
        <authorList>
            <consortium name="US DOE Joint Genome Institute (JGI-PGF)"/>
            <person name="Lucas S."/>
            <person name="Copeland A."/>
            <person name="Lapidus A."/>
            <person name="Glavina del Rio T."/>
            <person name="Dalin E."/>
            <person name="Tice H."/>
            <person name="Bruce D."/>
            <person name="Goodwin L."/>
            <person name="Pitluck S."/>
            <person name="Kyrpides N."/>
            <person name="Mavromatis K."/>
            <person name="Ivanova N."/>
            <person name="Saunders E."/>
            <person name="Brettin T."/>
            <person name="Detter J.C."/>
            <person name="Han C."/>
            <person name="Larimer F."/>
            <person name="Land M."/>
            <person name="Hauser L."/>
            <person name="Markowitz V."/>
            <person name="Cheng J.-F."/>
            <person name="Hugenholtz P."/>
            <person name="Woyke T."/>
            <person name="Wu D."/>
            <person name="Pukall R."/>
            <person name="Klenk H.-P."/>
            <person name="Eisen J.A."/>
        </authorList>
    </citation>
    <scope>NUCLEOTIDE SEQUENCE [LARGE SCALE GENOMIC DNA]</scope>
    <source>
        <strain evidence="7">DSM 17836 / JCM 10339 / NBRC 14399</strain>
    </source>
</reference>
<dbReference type="InterPro" id="IPR036866">
    <property type="entry name" value="RibonucZ/Hydroxyglut_hydro"/>
</dbReference>
<evidence type="ECO:0000256" key="3">
    <source>
        <dbReference type="ARBA" id="ARBA00022801"/>
    </source>
</evidence>
<keyword evidence="3" id="KW-0378">Hydrolase</keyword>
<evidence type="ECO:0000313" key="7">
    <source>
        <dbReference type="Proteomes" id="UP000007967"/>
    </source>
</evidence>
<organism evidence="6 7">
    <name type="scientific">Kribbella flavida (strain DSM 17836 / JCM 10339 / NBRC 14399)</name>
    <dbReference type="NCBI Taxonomy" id="479435"/>
    <lineage>
        <taxon>Bacteria</taxon>
        <taxon>Bacillati</taxon>
        <taxon>Actinomycetota</taxon>
        <taxon>Actinomycetes</taxon>
        <taxon>Propionibacteriales</taxon>
        <taxon>Kribbellaceae</taxon>
        <taxon>Kribbella</taxon>
    </lineage>
</organism>
<keyword evidence="4" id="KW-0862">Zinc</keyword>
<evidence type="ECO:0000259" key="5">
    <source>
        <dbReference type="SMART" id="SM00849"/>
    </source>
</evidence>
<keyword evidence="2" id="KW-0479">Metal-binding</keyword>
<dbReference type="InterPro" id="IPR051013">
    <property type="entry name" value="MBL_superfamily_lactonases"/>
</dbReference>
<dbReference type="Gene3D" id="3.60.15.10">
    <property type="entry name" value="Ribonuclease Z/Hydroxyacylglutathione hydrolase-like"/>
    <property type="match status" value="1"/>
</dbReference>
<accession>D2PLI8</accession>
<dbReference type="GO" id="GO:0046872">
    <property type="term" value="F:metal ion binding"/>
    <property type="evidence" value="ECO:0007669"/>
    <property type="project" value="UniProtKB-KW"/>
</dbReference>
<dbReference type="KEGG" id="kfl:Kfla_1519"/>
<dbReference type="SMART" id="SM00849">
    <property type="entry name" value="Lactamase_B"/>
    <property type="match status" value="1"/>
</dbReference>
<dbReference type="GO" id="GO:0016787">
    <property type="term" value="F:hydrolase activity"/>
    <property type="evidence" value="ECO:0007669"/>
    <property type="project" value="UniProtKB-KW"/>
</dbReference>
<dbReference type="AlphaFoldDB" id="D2PLI8"/>
<dbReference type="Pfam" id="PF00753">
    <property type="entry name" value="Lactamase_B"/>
    <property type="match status" value="1"/>
</dbReference>
<sequence>MLNPAGPSRLTIGSTTVSYLPDGEVHLDPAALFPASGPDGWNAYAPYLDPDGRLPISVGSFLIRTGDHRVLVDLGLGAVDFEVPNFGSFKGGALLDSLAGEGLRPADIDTVVYTHLHHDHVGWTTDVAPAPGSPSGGPVGPLTFGNARHLVDSAEWDYWNGRDEVTGPDLQAVQKPLSAVVEFLDHDRPVVPGVRAIATAGHTPGHTSLLVTDPDTEQRLLILGDVMHTQAQISETDWNFLLDVDADEGTRTRGRVLEQYQDQNTLIAGGHFAGTVFGRFLPARRQYRWAVTTH</sequence>
<dbReference type="HOGENOM" id="CLU_056519_1_1_11"/>
<name>D2PLI8_KRIFD</name>
<dbReference type="PANTHER" id="PTHR42978:SF6">
    <property type="entry name" value="QUORUM-QUENCHING LACTONASE YTNP-RELATED"/>
    <property type="match status" value="1"/>
</dbReference>
<proteinExistence type="inferred from homology"/>
<dbReference type="EMBL" id="CP001736">
    <property type="protein sequence ID" value="ADB30617.1"/>
    <property type="molecule type" value="Genomic_DNA"/>
</dbReference>
<reference evidence="6 7" key="2">
    <citation type="journal article" date="2010" name="Stand. Genomic Sci.">
        <title>Complete genome sequence of Kribbella flavida type strain (IFO 14399).</title>
        <authorList>
            <person name="Pukall R."/>
            <person name="Lapidus A."/>
            <person name="Glavina Del Rio T."/>
            <person name="Copeland A."/>
            <person name="Tice H."/>
            <person name="Cheng J.-F."/>
            <person name="Lucas S."/>
            <person name="Chen F."/>
            <person name="Nolan M."/>
            <person name="LaButti K."/>
            <person name="Pati A."/>
            <person name="Ivanova N."/>
            <person name="Mavrommatis K."/>
            <person name="Mikhailova N."/>
            <person name="Pitluck S."/>
            <person name="Bruce D."/>
            <person name="Goodwin L."/>
            <person name="Land M."/>
            <person name="Hauser L."/>
            <person name="Chang Y.-J."/>
            <person name="Jeffries C.D."/>
            <person name="Chen A."/>
            <person name="Palaniappan K."/>
            <person name="Chain P."/>
            <person name="Rohde M."/>
            <person name="Goeker M."/>
            <person name="Bristow J."/>
            <person name="Eisen J.A."/>
            <person name="Markowitz V."/>
            <person name="Hugenholtz P."/>
            <person name="Kyrpides N.C."/>
            <person name="Klenk H.-P."/>
            <person name="Brettin T."/>
        </authorList>
    </citation>
    <scope>NUCLEOTIDE SEQUENCE [LARGE SCALE GENOMIC DNA]</scope>
    <source>
        <strain evidence="7">DSM 17836 / JCM 10339 / NBRC 14399</strain>
    </source>
</reference>
<gene>
    <name evidence="6" type="ordered locus">Kfla_1519</name>
</gene>
<dbReference type="InterPro" id="IPR001279">
    <property type="entry name" value="Metallo-B-lactamas"/>
</dbReference>
<dbReference type="STRING" id="479435.Kfla_1519"/>
<keyword evidence="7" id="KW-1185">Reference proteome</keyword>
<dbReference type="PANTHER" id="PTHR42978">
    <property type="entry name" value="QUORUM-QUENCHING LACTONASE YTNP-RELATED-RELATED"/>
    <property type="match status" value="1"/>
</dbReference>
<dbReference type="CDD" id="cd16277">
    <property type="entry name" value="metallo-hydrolase-like_MBL-fold"/>
    <property type="match status" value="1"/>
</dbReference>
<evidence type="ECO:0000256" key="1">
    <source>
        <dbReference type="ARBA" id="ARBA00007749"/>
    </source>
</evidence>